<keyword evidence="3" id="KW-1185">Reference proteome</keyword>
<evidence type="ECO:0000313" key="3">
    <source>
        <dbReference type="Proteomes" id="UP001056681"/>
    </source>
</evidence>
<keyword evidence="1" id="KW-0732">Signal</keyword>
<protein>
    <submittedName>
        <fullName evidence="2">DUF3103 family protein</fullName>
    </submittedName>
</protein>
<accession>A0ABY4T4F9</accession>
<reference evidence="2" key="1">
    <citation type="submission" date="2020-10" db="EMBL/GenBank/DDBJ databases">
        <title>Whole-genome sequence of Luteibacter sp. EIF3.</title>
        <authorList>
            <person name="Friedrich I."/>
            <person name="Hertel R."/>
            <person name="Daniel R."/>
        </authorList>
    </citation>
    <scope>NUCLEOTIDE SEQUENCE</scope>
    <source>
        <strain evidence="2">EIF3</strain>
    </source>
</reference>
<evidence type="ECO:0000256" key="1">
    <source>
        <dbReference type="SAM" id="SignalP"/>
    </source>
</evidence>
<feature type="chain" id="PRO_5047311967" evidence="1">
    <location>
        <begin position="25"/>
        <end position="427"/>
    </location>
</feature>
<sequence length="427" mass="46290">MKRTLKVSLLSAALAFTFSSPLMATEATSVSDVRDQVARSIATLVNDPAFEAAVQDKLSKNKAALADVVRQYAADTTARNQGVVDELRDLERQAVHLRGLDGAIDNVIDLRVLGGDAQDSAANVHGTWVGTVVKDQATGTKQLVAYGPSGEKQQFSADQAPGVPMLLVESDSTRSTQAGMQVMNEALRREGAQTPRTQPMSRSALRSSLRSSARDVSRLAPTTLSRFAPPSVENLAVPEAEELTILSEIWLADDREPNTAFDAEIFAVITGVSPEGKVQVITKDMPWLDHDKFLYKPGMDLINWKDFGPSYVNVQLFEDDGDTNFKNLASAVTSAVGDVSLLVSPTAPQALVISGVSKIASKVLDAMDSKWFQNDADYIDSFYVIERGGNYGTHDAPLVGARGWAKMVLKPYQVKNRVFKETVNKTP</sequence>
<dbReference type="InterPro" id="IPR021452">
    <property type="entry name" value="DUF3103"/>
</dbReference>
<feature type="signal peptide" evidence="1">
    <location>
        <begin position="1"/>
        <end position="24"/>
    </location>
</feature>
<gene>
    <name evidence="2" type="ORF">IM816_14370</name>
</gene>
<organism evidence="2 3">
    <name type="scientific">Luteibacter flocculans</name>
    <dbReference type="NCBI Taxonomy" id="2780091"/>
    <lineage>
        <taxon>Bacteria</taxon>
        <taxon>Pseudomonadati</taxon>
        <taxon>Pseudomonadota</taxon>
        <taxon>Gammaproteobacteria</taxon>
        <taxon>Lysobacterales</taxon>
        <taxon>Rhodanobacteraceae</taxon>
        <taxon>Luteibacter</taxon>
    </lineage>
</organism>
<dbReference type="Pfam" id="PF11301">
    <property type="entry name" value="DUF3103"/>
    <property type="match status" value="1"/>
</dbReference>
<dbReference type="Proteomes" id="UP001056681">
    <property type="component" value="Chromosome"/>
</dbReference>
<name>A0ABY4T4F9_9GAMM</name>
<dbReference type="EMBL" id="CP063231">
    <property type="protein sequence ID" value="URL57789.1"/>
    <property type="molecule type" value="Genomic_DNA"/>
</dbReference>
<evidence type="ECO:0000313" key="2">
    <source>
        <dbReference type="EMBL" id="URL57789.1"/>
    </source>
</evidence>
<dbReference type="RefSeq" id="WP_250338601.1">
    <property type="nucleotide sequence ID" value="NZ_CP063231.1"/>
</dbReference>
<proteinExistence type="predicted"/>